<dbReference type="RefSeq" id="WP_008165007.1">
    <property type="nucleotide sequence ID" value="NZ_AOHX01000055.1"/>
</dbReference>
<keyword evidence="1" id="KW-0812">Transmembrane</keyword>
<evidence type="ECO:0000313" key="2">
    <source>
        <dbReference type="EMBL" id="ELY41176.1"/>
    </source>
</evidence>
<reference evidence="2 3" key="1">
    <citation type="journal article" date="2014" name="PLoS Genet.">
        <title>Phylogenetically driven sequencing of extremely halophilic archaea reveals strategies for static and dynamic osmo-response.</title>
        <authorList>
            <person name="Becker E.A."/>
            <person name="Seitzer P.M."/>
            <person name="Tritt A."/>
            <person name="Larsen D."/>
            <person name="Krusor M."/>
            <person name="Yao A.I."/>
            <person name="Wu D."/>
            <person name="Madern D."/>
            <person name="Eisen J.A."/>
            <person name="Darling A.E."/>
            <person name="Facciotti M.T."/>
        </authorList>
    </citation>
    <scope>NUCLEOTIDE SEQUENCE [LARGE SCALE GENOMIC DNA]</scope>
    <source>
        <strain evidence="2 3">JCM 14089</strain>
    </source>
</reference>
<evidence type="ECO:0000256" key="1">
    <source>
        <dbReference type="SAM" id="Phobius"/>
    </source>
</evidence>
<gene>
    <name evidence="2" type="ORF">C495_16805</name>
</gene>
<protein>
    <submittedName>
        <fullName evidence="2">Uncharacterized protein</fullName>
    </submittedName>
</protein>
<name>L9VVY2_9EURY</name>
<evidence type="ECO:0000313" key="3">
    <source>
        <dbReference type="Proteomes" id="UP000011661"/>
    </source>
</evidence>
<keyword evidence="3" id="KW-1185">Reference proteome</keyword>
<feature type="transmembrane region" description="Helical" evidence="1">
    <location>
        <begin position="41"/>
        <end position="62"/>
    </location>
</feature>
<dbReference type="AlphaFoldDB" id="L9VVY2"/>
<feature type="transmembrane region" description="Helical" evidence="1">
    <location>
        <begin position="7"/>
        <end position="29"/>
    </location>
</feature>
<dbReference type="STRING" id="1230460.C495_16805"/>
<comment type="caution">
    <text evidence="2">The sequence shown here is derived from an EMBL/GenBank/DDBJ whole genome shotgun (WGS) entry which is preliminary data.</text>
</comment>
<keyword evidence="1" id="KW-0472">Membrane</keyword>
<organism evidence="2 3">
    <name type="scientific">Natronorubrum sulfidifaciens JCM 14089</name>
    <dbReference type="NCBI Taxonomy" id="1230460"/>
    <lineage>
        <taxon>Archaea</taxon>
        <taxon>Methanobacteriati</taxon>
        <taxon>Methanobacteriota</taxon>
        <taxon>Stenosarchaea group</taxon>
        <taxon>Halobacteria</taxon>
        <taxon>Halobacteriales</taxon>
        <taxon>Natrialbaceae</taxon>
        <taxon>Natronorubrum</taxon>
    </lineage>
</organism>
<accession>L9VVY2</accession>
<sequence>MRQLMVVFGISSAVTGLTIGLIVTNAFQIGQQEVATENIDAVGEFIVVGLTAIIAIQLLALVSRN</sequence>
<proteinExistence type="predicted"/>
<dbReference type="Proteomes" id="UP000011661">
    <property type="component" value="Unassembled WGS sequence"/>
</dbReference>
<keyword evidence="1" id="KW-1133">Transmembrane helix</keyword>
<dbReference type="EMBL" id="AOHX01000055">
    <property type="protein sequence ID" value="ELY41176.1"/>
    <property type="molecule type" value="Genomic_DNA"/>
</dbReference>